<keyword evidence="2" id="KW-1185">Reference proteome</keyword>
<dbReference type="Proteomes" id="UP000277204">
    <property type="component" value="Unassembled WGS sequence"/>
</dbReference>
<evidence type="ECO:0000313" key="1">
    <source>
        <dbReference type="EMBL" id="VDO53292.1"/>
    </source>
</evidence>
<reference evidence="1 2" key="1">
    <citation type="submission" date="2018-11" db="EMBL/GenBank/DDBJ databases">
        <authorList>
            <consortium name="Pathogen Informatics"/>
        </authorList>
    </citation>
    <scope>NUCLEOTIDE SEQUENCE [LARGE SCALE GENOMIC DNA]</scope>
    <source>
        <strain evidence="1 2">Zambia</strain>
    </source>
</reference>
<dbReference type="STRING" id="48269.A0A183LDN7"/>
<sequence length="151" mass="17901">MSDTKHKKCECCEEYGNAVASGLFRKKEIGRDMKELLKTGLNRCLTTLDLIAYGLDLNNWFRELQDLLEEEETTMENRWKCIKQTLTLMCLELLCCKEHHDKEWISMETVFCIRERKNMNIVINNSRTTTKTTEKFKSQTEYTETNKKVKK</sequence>
<organism evidence="1 2">
    <name type="scientific">Schistosoma margrebowiei</name>
    <dbReference type="NCBI Taxonomy" id="48269"/>
    <lineage>
        <taxon>Eukaryota</taxon>
        <taxon>Metazoa</taxon>
        <taxon>Spiralia</taxon>
        <taxon>Lophotrochozoa</taxon>
        <taxon>Platyhelminthes</taxon>
        <taxon>Trematoda</taxon>
        <taxon>Digenea</taxon>
        <taxon>Strigeidida</taxon>
        <taxon>Schistosomatoidea</taxon>
        <taxon>Schistosomatidae</taxon>
        <taxon>Schistosoma</taxon>
    </lineage>
</organism>
<name>A0A183LDN7_9TREM</name>
<accession>A0A183LDN7</accession>
<protein>
    <submittedName>
        <fullName evidence="1">Uncharacterized protein</fullName>
    </submittedName>
</protein>
<dbReference type="AlphaFoldDB" id="A0A183LDN7"/>
<gene>
    <name evidence="1" type="ORF">SMRZ_LOCUS1912</name>
</gene>
<dbReference type="EMBL" id="UZAI01000463">
    <property type="protein sequence ID" value="VDO53292.1"/>
    <property type="molecule type" value="Genomic_DNA"/>
</dbReference>
<evidence type="ECO:0000313" key="2">
    <source>
        <dbReference type="Proteomes" id="UP000277204"/>
    </source>
</evidence>
<proteinExistence type="predicted"/>